<reference evidence="9 10" key="1">
    <citation type="submission" date="2015-09" db="EMBL/GenBank/DDBJ databases">
        <authorList>
            <consortium name="Pathogen Informatics"/>
        </authorList>
    </citation>
    <scope>NUCLEOTIDE SEQUENCE [LARGE SCALE GENOMIC DNA]</scope>
    <source>
        <strain evidence="9 10">2789STDY5834889</strain>
    </source>
</reference>
<keyword evidence="6" id="KW-0406">Ion transport</keyword>
<evidence type="ECO:0000256" key="6">
    <source>
        <dbReference type="ARBA" id="ARBA00023065"/>
    </source>
</evidence>
<organism evidence="9 10">
    <name type="scientific">[Ruminococcus] torques</name>
    <dbReference type="NCBI Taxonomy" id="33039"/>
    <lineage>
        <taxon>Bacteria</taxon>
        <taxon>Bacillati</taxon>
        <taxon>Bacillota</taxon>
        <taxon>Clostridia</taxon>
        <taxon>Lachnospirales</taxon>
        <taxon>Lachnospiraceae</taxon>
        <taxon>Mediterraneibacter</taxon>
    </lineage>
</organism>
<feature type="transmembrane region" description="Helical" evidence="8">
    <location>
        <begin position="427"/>
        <end position="448"/>
    </location>
</feature>
<dbReference type="PANTHER" id="PTHR32024">
    <property type="entry name" value="TRK SYSTEM POTASSIUM UPTAKE PROTEIN TRKG-RELATED"/>
    <property type="match status" value="1"/>
</dbReference>
<keyword evidence="2" id="KW-0813">Transport</keyword>
<dbReference type="GO" id="GO:0005886">
    <property type="term" value="C:plasma membrane"/>
    <property type="evidence" value="ECO:0007669"/>
    <property type="project" value="UniProtKB-SubCell"/>
</dbReference>
<dbReference type="Pfam" id="PF02386">
    <property type="entry name" value="TrkH"/>
    <property type="match status" value="1"/>
</dbReference>
<dbReference type="OrthoDB" id="9810952at2"/>
<keyword evidence="3" id="KW-1003">Cell membrane</keyword>
<protein>
    <submittedName>
        <fullName evidence="9">Ktr system potassium uptake protein B</fullName>
    </submittedName>
</protein>
<accession>A0A174YEW5</accession>
<feature type="transmembrane region" description="Helical" evidence="8">
    <location>
        <begin position="369"/>
        <end position="391"/>
    </location>
</feature>
<dbReference type="Proteomes" id="UP000078383">
    <property type="component" value="Unassembled WGS sequence"/>
</dbReference>
<evidence type="ECO:0000256" key="3">
    <source>
        <dbReference type="ARBA" id="ARBA00022475"/>
    </source>
</evidence>
<evidence type="ECO:0000256" key="1">
    <source>
        <dbReference type="ARBA" id="ARBA00004651"/>
    </source>
</evidence>
<feature type="transmembrane region" description="Helical" evidence="8">
    <location>
        <begin position="137"/>
        <end position="154"/>
    </location>
</feature>
<feature type="transmembrane region" description="Helical" evidence="8">
    <location>
        <begin position="82"/>
        <end position="106"/>
    </location>
</feature>
<evidence type="ECO:0000256" key="4">
    <source>
        <dbReference type="ARBA" id="ARBA00022692"/>
    </source>
</evidence>
<dbReference type="EMBL" id="CZBX01000004">
    <property type="protein sequence ID" value="CUQ85159.1"/>
    <property type="molecule type" value="Genomic_DNA"/>
</dbReference>
<sequence length="468" mass="50951">MYGFYIDEDRRKARRAKWNTVRIISIGFFGVILLGSLLLWLPFSNHQPIRYIDALFTAVTCVCVTGLVTVVPAAQFTVAGKVILLILIQIGGLGIIACTTAFLILVGKRINMKERVVIQEAYGLSTLQGMIRFIERVLWGTFLVEGIGAIGYSFQFIPEYGVAKGIFYSVFHSISAFCNAGVDILGDSSFTRYVNTPVITITTTMLVILSGLGYPVWIDLAKNIKMTIQSKGKRPVGRTITRLSLQSKIVLTMTLFLLTLGTVGFYLLEHHNPATMGTLNAAGKFQAAFFQSVTTRTAGFASISQSGLTNGSKLLASMLMIIGGSPAGTAGGIKTTTVAVLLLTAISVLRGNKDTECYGRKITFEIIRVGITITLVTFVFWLFGVTVMTVIEPQQKVLDLMFEATSAMATVGLTADLTPVLSDISHVVLMLMMYIGRIGPMTMALIFSGHVDKKNQFRTLPEAKIMVG</sequence>
<comment type="subcellular location">
    <subcellularLocation>
        <location evidence="1">Cell membrane</location>
        <topology evidence="1">Multi-pass membrane protein</topology>
    </subcellularLocation>
</comment>
<feature type="transmembrane region" description="Helical" evidence="8">
    <location>
        <begin position="198"/>
        <end position="217"/>
    </location>
</feature>
<feature type="transmembrane region" description="Helical" evidence="8">
    <location>
        <begin position="249"/>
        <end position="268"/>
    </location>
</feature>
<dbReference type="PANTHER" id="PTHR32024:SF1">
    <property type="entry name" value="KTR SYSTEM POTASSIUM UPTAKE PROTEIN B"/>
    <property type="match status" value="1"/>
</dbReference>
<evidence type="ECO:0000313" key="10">
    <source>
        <dbReference type="Proteomes" id="UP000078383"/>
    </source>
</evidence>
<evidence type="ECO:0000313" key="9">
    <source>
        <dbReference type="EMBL" id="CUQ85159.1"/>
    </source>
</evidence>
<dbReference type="RefSeq" id="WP_015529998.1">
    <property type="nucleotide sequence ID" value="NZ_CZBS01000005.1"/>
</dbReference>
<evidence type="ECO:0000256" key="8">
    <source>
        <dbReference type="SAM" id="Phobius"/>
    </source>
</evidence>
<dbReference type="SUPFAM" id="SSF81324">
    <property type="entry name" value="Voltage-gated potassium channels"/>
    <property type="match status" value="2"/>
</dbReference>
<dbReference type="GO" id="GO:0030001">
    <property type="term" value="P:metal ion transport"/>
    <property type="evidence" value="ECO:0007669"/>
    <property type="project" value="UniProtKB-ARBA"/>
</dbReference>
<dbReference type="GO" id="GO:0008324">
    <property type="term" value="F:monoatomic cation transmembrane transporter activity"/>
    <property type="evidence" value="ECO:0007669"/>
    <property type="project" value="InterPro"/>
</dbReference>
<dbReference type="InterPro" id="IPR003445">
    <property type="entry name" value="Cat_transpt"/>
</dbReference>
<name>A0A174YEW5_9FIRM</name>
<proteinExistence type="predicted"/>
<evidence type="ECO:0000256" key="5">
    <source>
        <dbReference type="ARBA" id="ARBA00022989"/>
    </source>
</evidence>
<dbReference type="AlphaFoldDB" id="A0A174YEW5"/>
<evidence type="ECO:0000256" key="7">
    <source>
        <dbReference type="ARBA" id="ARBA00023136"/>
    </source>
</evidence>
<keyword evidence="5 8" id="KW-1133">Transmembrane helix</keyword>
<feature type="transmembrane region" description="Helical" evidence="8">
    <location>
        <begin position="20"/>
        <end position="43"/>
    </location>
</feature>
<gene>
    <name evidence="9" type="primary">ktrB</name>
    <name evidence="9" type="ORF">ERS852502_01085</name>
</gene>
<keyword evidence="7 8" id="KW-0472">Membrane</keyword>
<keyword evidence="4 8" id="KW-0812">Transmembrane</keyword>
<evidence type="ECO:0000256" key="2">
    <source>
        <dbReference type="ARBA" id="ARBA00022448"/>
    </source>
</evidence>